<dbReference type="Pfam" id="PF00370">
    <property type="entry name" value="FGGY_N"/>
    <property type="match status" value="1"/>
</dbReference>
<evidence type="ECO:0000313" key="11">
    <source>
        <dbReference type="Proteomes" id="UP000269157"/>
    </source>
</evidence>
<evidence type="ECO:0000256" key="7">
    <source>
        <dbReference type="RuleBase" id="RU003733"/>
    </source>
</evidence>
<accession>A0A497VUE6</accession>
<comment type="caution">
    <text evidence="10">The sequence shown here is derived from an EMBL/GenBank/DDBJ whole genome shotgun (WGS) entry which is preliminary data.</text>
</comment>
<dbReference type="Proteomes" id="UP000269157">
    <property type="component" value="Unassembled WGS sequence"/>
</dbReference>
<feature type="domain" description="Carbohydrate kinase FGGY C-terminal" evidence="9">
    <location>
        <begin position="259"/>
        <end position="448"/>
    </location>
</feature>
<evidence type="ECO:0000256" key="5">
    <source>
        <dbReference type="ARBA" id="ARBA00022840"/>
    </source>
</evidence>
<dbReference type="PROSITE" id="PS00445">
    <property type="entry name" value="FGGY_KINASES_2"/>
    <property type="match status" value="1"/>
</dbReference>
<reference evidence="10 11" key="1">
    <citation type="submission" date="2018-10" db="EMBL/GenBank/DDBJ databases">
        <title>Genomic Encyclopedia of Archaeal and Bacterial Type Strains, Phase II (KMG-II): from individual species to whole genera.</title>
        <authorList>
            <person name="Goeker M."/>
        </authorList>
    </citation>
    <scope>NUCLEOTIDE SEQUENCE [LARGE SCALE GENOMIC DNA]</scope>
    <source>
        <strain evidence="10 11">DSM 29466</strain>
    </source>
</reference>
<dbReference type="PIRSF" id="PIRSF000538">
    <property type="entry name" value="GlpK"/>
    <property type="match status" value="1"/>
</dbReference>
<comment type="similarity">
    <text evidence="1 7">Belongs to the FGGY kinase family.</text>
</comment>
<dbReference type="SUPFAM" id="SSF53067">
    <property type="entry name" value="Actin-like ATPase domain"/>
    <property type="match status" value="2"/>
</dbReference>
<keyword evidence="2 7" id="KW-0808">Transferase</keyword>
<dbReference type="Gene3D" id="3.30.420.40">
    <property type="match status" value="2"/>
</dbReference>
<evidence type="ECO:0000256" key="4">
    <source>
        <dbReference type="ARBA" id="ARBA00022777"/>
    </source>
</evidence>
<name>A0A497VUE6_9RHOB</name>
<dbReference type="Pfam" id="PF02782">
    <property type="entry name" value="FGGY_C"/>
    <property type="match status" value="1"/>
</dbReference>
<feature type="domain" description="Carbohydrate kinase FGGY N-terminal" evidence="8">
    <location>
        <begin position="19"/>
        <end position="250"/>
    </location>
</feature>
<organism evidence="10 11">
    <name type="scientific">Litoreibacter meonggei</name>
    <dbReference type="NCBI Taxonomy" id="1049199"/>
    <lineage>
        <taxon>Bacteria</taxon>
        <taxon>Pseudomonadati</taxon>
        <taxon>Pseudomonadota</taxon>
        <taxon>Alphaproteobacteria</taxon>
        <taxon>Rhodobacterales</taxon>
        <taxon>Roseobacteraceae</taxon>
        <taxon>Litoreibacter</taxon>
    </lineage>
</organism>
<dbReference type="PANTHER" id="PTHR10196">
    <property type="entry name" value="SUGAR KINASE"/>
    <property type="match status" value="1"/>
</dbReference>
<keyword evidence="3" id="KW-0547">Nucleotide-binding</keyword>
<dbReference type="PANTHER" id="PTHR10196:SF69">
    <property type="entry name" value="GLYCEROL KINASE"/>
    <property type="match status" value="1"/>
</dbReference>
<dbReference type="GO" id="GO:0004370">
    <property type="term" value="F:glycerol kinase activity"/>
    <property type="evidence" value="ECO:0007669"/>
    <property type="project" value="TreeGrafter"/>
</dbReference>
<keyword evidence="11" id="KW-1185">Reference proteome</keyword>
<evidence type="ECO:0000259" key="8">
    <source>
        <dbReference type="Pfam" id="PF00370"/>
    </source>
</evidence>
<proteinExistence type="inferred from homology"/>
<dbReference type="AlphaFoldDB" id="A0A497VUE6"/>
<evidence type="ECO:0000256" key="1">
    <source>
        <dbReference type="ARBA" id="ARBA00009156"/>
    </source>
</evidence>
<gene>
    <name evidence="10" type="ORF">BCF46_2625</name>
</gene>
<dbReference type="EMBL" id="RCCE01000004">
    <property type="protein sequence ID" value="RLJ41659.1"/>
    <property type="molecule type" value="Genomic_DNA"/>
</dbReference>
<evidence type="ECO:0000259" key="9">
    <source>
        <dbReference type="Pfam" id="PF02782"/>
    </source>
</evidence>
<dbReference type="GO" id="GO:0019563">
    <property type="term" value="P:glycerol catabolic process"/>
    <property type="evidence" value="ECO:0007669"/>
    <property type="project" value="TreeGrafter"/>
</dbReference>
<keyword evidence="5" id="KW-0067">ATP-binding</keyword>
<protein>
    <recommendedName>
        <fullName evidence="6">ATP:glycerol 3-phosphotransferase</fullName>
    </recommendedName>
</protein>
<sequence length="485" mass="52205">MAGEDRVGDSRKTNMRLAGIDQGTTSTRVLTLTSDGVPQVVHSVQHRQFYPREGWVEHDPEELIANIRACIDAVGAVDAIGIDNQGESCLAWDAVTKEAYTPVLVWQDSRTLAQIEALRSDGFEAETLARAKLPLDPYFSASKLGWIVENNNAAQDARRRGTLRLGTTDAFFLDRLTGRFVTDVTTASRTSLMNLERLEWDETLCDLFGVPMECLPRIVPTTGDFGTLETAHGKAPITASVVDQQAALYGFGCREKGDAKITFGTGAFALMVTGSKMVNRPEMGLLPTLAWQLEGQDPVFALDGGVYTASAALNWAKSLGLFTDFEQANRFEGPSALERGLIFVPALAGLGCPHWVPEARGVWVGLSIDHGPQQLVQSILEGVALRAAEVIGAMDSCIPLNGPLQIDGGMSKNPYFTQFLANVTGCEVRPAIMPELTGLGTIALAATAIGSELNIKSQFSSIQPEDGVSLPTERFHRAVAVSKAP</sequence>
<dbReference type="InterPro" id="IPR018485">
    <property type="entry name" value="FGGY_C"/>
</dbReference>
<dbReference type="GO" id="GO:0005524">
    <property type="term" value="F:ATP binding"/>
    <property type="evidence" value="ECO:0007669"/>
    <property type="project" value="UniProtKB-KW"/>
</dbReference>
<dbReference type="InterPro" id="IPR018484">
    <property type="entry name" value="FGGY_N"/>
</dbReference>
<evidence type="ECO:0000256" key="3">
    <source>
        <dbReference type="ARBA" id="ARBA00022741"/>
    </source>
</evidence>
<dbReference type="GO" id="GO:0005829">
    <property type="term" value="C:cytosol"/>
    <property type="evidence" value="ECO:0007669"/>
    <property type="project" value="TreeGrafter"/>
</dbReference>
<evidence type="ECO:0000256" key="6">
    <source>
        <dbReference type="ARBA" id="ARBA00043149"/>
    </source>
</evidence>
<dbReference type="InterPro" id="IPR018483">
    <property type="entry name" value="Carb_kinase_FGGY_CS"/>
</dbReference>
<dbReference type="InterPro" id="IPR000577">
    <property type="entry name" value="Carb_kinase_FGGY"/>
</dbReference>
<evidence type="ECO:0000313" key="10">
    <source>
        <dbReference type="EMBL" id="RLJ41659.1"/>
    </source>
</evidence>
<keyword evidence="4 7" id="KW-0418">Kinase</keyword>
<evidence type="ECO:0000256" key="2">
    <source>
        <dbReference type="ARBA" id="ARBA00022679"/>
    </source>
</evidence>
<dbReference type="InterPro" id="IPR043129">
    <property type="entry name" value="ATPase_NBD"/>
</dbReference>